<reference evidence="5 6" key="1">
    <citation type="submission" date="2019-03" db="EMBL/GenBank/DDBJ databases">
        <title>Genomic Encyclopedia of Type Strains, Phase IV (KMG-IV): sequencing the most valuable type-strain genomes for metagenomic binning, comparative biology and taxonomic classification.</title>
        <authorList>
            <person name="Goeker M."/>
        </authorList>
    </citation>
    <scope>NUCLEOTIDE SEQUENCE [LARGE SCALE GENOMIC DNA]</scope>
    <source>
        <strain evidence="5 6">DSM 46831</strain>
    </source>
</reference>
<proteinExistence type="inferred from homology"/>
<dbReference type="GO" id="GO:0030436">
    <property type="term" value="P:asexual sporulation"/>
    <property type="evidence" value="ECO:0007669"/>
    <property type="project" value="InterPro"/>
</dbReference>
<evidence type="ECO:0000256" key="4">
    <source>
        <dbReference type="SAM" id="MobiDB-lite"/>
    </source>
</evidence>
<keyword evidence="3" id="KW-0749">Sporulation</keyword>
<evidence type="ECO:0000313" key="6">
    <source>
        <dbReference type="Proteomes" id="UP000294746"/>
    </source>
</evidence>
<dbReference type="InterPro" id="IPR012610">
    <property type="entry name" value="SASP_SspH"/>
</dbReference>
<evidence type="ECO:0000256" key="1">
    <source>
        <dbReference type="ARBA" id="ARBA00004288"/>
    </source>
</evidence>
<protein>
    <submittedName>
        <fullName evidence="5">Small acid-soluble spore protein H (Minor)</fullName>
    </submittedName>
</protein>
<comment type="subcellular location">
    <subcellularLocation>
        <location evidence="1">Spore core</location>
    </subcellularLocation>
</comment>
<dbReference type="GO" id="GO:0042601">
    <property type="term" value="C:endospore-forming forespore"/>
    <property type="evidence" value="ECO:0007669"/>
    <property type="project" value="InterPro"/>
</dbReference>
<dbReference type="GO" id="GO:0030435">
    <property type="term" value="P:sporulation resulting in formation of a cellular spore"/>
    <property type="evidence" value="ECO:0007669"/>
    <property type="project" value="UniProtKB-KW"/>
</dbReference>
<dbReference type="AlphaFoldDB" id="A0A4R2S207"/>
<keyword evidence="6" id="KW-1185">Reference proteome</keyword>
<accession>A0A4R2S207</accession>
<evidence type="ECO:0000313" key="5">
    <source>
        <dbReference type="EMBL" id="TCP70488.1"/>
    </source>
</evidence>
<name>A0A4R2S207_9BACL</name>
<comment type="caution">
    <text evidence="5">The sequence shown here is derived from an EMBL/GenBank/DDBJ whole genome shotgun (WGS) entry which is preliminary data.</text>
</comment>
<evidence type="ECO:0000256" key="3">
    <source>
        <dbReference type="ARBA" id="ARBA00022969"/>
    </source>
</evidence>
<dbReference type="RefSeq" id="WP_131847632.1">
    <property type="nucleotide sequence ID" value="NZ_SLXV01000002.1"/>
</dbReference>
<dbReference type="Pfam" id="PF08141">
    <property type="entry name" value="SspH"/>
    <property type="match status" value="1"/>
</dbReference>
<comment type="similarity">
    <text evidence="2">Belongs to the SspH family.</text>
</comment>
<evidence type="ECO:0000256" key="2">
    <source>
        <dbReference type="ARBA" id="ARBA00006573"/>
    </source>
</evidence>
<gene>
    <name evidence="5" type="ORF">EDD57_102130</name>
</gene>
<dbReference type="EMBL" id="SLXV01000002">
    <property type="protein sequence ID" value="TCP70488.1"/>
    <property type="molecule type" value="Genomic_DNA"/>
</dbReference>
<dbReference type="OrthoDB" id="2721675at2"/>
<sequence length="61" mass="6986">MDIQRAKEIIASSETIHVNYNGNSIWIDQVNEDGVTATIHIQGEHQDKQQVRLSDLNEMNH</sequence>
<dbReference type="HAMAP" id="MF_00667">
    <property type="entry name" value="SspH"/>
    <property type="match status" value="1"/>
</dbReference>
<dbReference type="Proteomes" id="UP000294746">
    <property type="component" value="Unassembled WGS sequence"/>
</dbReference>
<dbReference type="NCBIfam" id="TIGR02861">
    <property type="entry name" value="SASP_H"/>
    <property type="match status" value="1"/>
</dbReference>
<feature type="region of interest" description="Disordered" evidence="4">
    <location>
        <begin position="42"/>
        <end position="61"/>
    </location>
</feature>
<organism evidence="5 6">
    <name type="scientific">Baia soyae</name>
    <dbReference type="NCBI Taxonomy" id="1544746"/>
    <lineage>
        <taxon>Bacteria</taxon>
        <taxon>Bacillati</taxon>
        <taxon>Bacillota</taxon>
        <taxon>Bacilli</taxon>
        <taxon>Bacillales</taxon>
        <taxon>Thermoactinomycetaceae</taxon>
        <taxon>Baia</taxon>
    </lineage>
</organism>